<accession>A0A0B2VB91</accession>
<gene>
    <name evidence="1" type="ORF">Tcan_04521</name>
</gene>
<evidence type="ECO:0000313" key="1">
    <source>
        <dbReference type="EMBL" id="KHN78734.1"/>
    </source>
</evidence>
<sequence length="59" mass="7074">MANLRPAGDLWLMRRPQRSYWSKVELDESRMQCPNVDLLYLLCHVIEKRHSRSPSNRGY</sequence>
<name>A0A0B2VB91_TOXCA</name>
<organism evidence="1 2">
    <name type="scientific">Toxocara canis</name>
    <name type="common">Canine roundworm</name>
    <dbReference type="NCBI Taxonomy" id="6265"/>
    <lineage>
        <taxon>Eukaryota</taxon>
        <taxon>Metazoa</taxon>
        <taxon>Ecdysozoa</taxon>
        <taxon>Nematoda</taxon>
        <taxon>Chromadorea</taxon>
        <taxon>Rhabditida</taxon>
        <taxon>Spirurina</taxon>
        <taxon>Ascaridomorpha</taxon>
        <taxon>Ascaridoidea</taxon>
        <taxon>Toxocaridae</taxon>
        <taxon>Toxocara</taxon>
    </lineage>
</organism>
<dbReference type="EMBL" id="JPKZ01002041">
    <property type="protein sequence ID" value="KHN78734.1"/>
    <property type="molecule type" value="Genomic_DNA"/>
</dbReference>
<reference evidence="1 2" key="1">
    <citation type="submission" date="2014-11" db="EMBL/GenBank/DDBJ databases">
        <title>Genetic blueprint of the zoonotic pathogen Toxocara canis.</title>
        <authorList>
            <person name="Zhu X.-Q."/>
            <person name="Korhonen P.K."/>
            <person name="Cai H."/>
            <person name="Young N.D."/>
            <person name="Nejsum P."/>
            <person name="von Samson-Himmelstjerna G."/>
            <person name="Boag P.R."/>
            <person name="Tan P."/>
            <person name="Li Q."/>
            <person name="Min J."/>
            <person name="Yang Y."/>
            <person name="Wang X."/>
            <person name="Fang X."/>
            <person name="Hall R.S."/>
            <person name="Hofmann A."/>
            <person name="Sternberg P.W."/>
            <person name="Jex A.R."/>
            <person name="Gasser R.B."/>
        </authorList>
    </citation>
    <scope>NUCLEOTIDE SEQUENCE [LARGE SCALE GENOMIC DNA]</scope>
    <source>
        <strain evidence="1">PN_DK_2014</strain>
    </source>
</reference>
<evidence type="ECO:0000313" key="2">
    <source>
        <dbReference type="Proteomes" id="UP000031036"/>
    </source>
</evidence>
<proteinExistence type="predicted"/>
<protein>
    <submittedName>
        <fullName evidence="1">Uncharacterized protein</fullName>
    </submittedName>
</protein>
<comment type="caution">
    <text evidence="1">The sequence shown here is derived from an EMBL/GenBank/DDBJ whole genome shotgun (WGS) entry which is preliminary data.</text>
</comment>
<dbReference type="Proteomes" id="UP000031036">
    <property type="component" value="Unassembled WGS sequence"/>
</dbReference>
<dbReference type="AlphaFoldDB" id="A0A0B2VB91"/>
<keyword evidence="2" id="KW-1185">Reference proteome</keyword>